<protein>
    <submittedName>
        <fullName evidence="2">DUF4321 domain-containing protein</fullName>
    </submittedName>
</protein>
<dbReference type="Proteomes" id="UP000824093">
    <property type="component" value="Unassembled WGS sequence"/>
</dbReference>
<feature type="transmembrane region" description="Helical" evidence="1">
    <location>
        <begin position="56"/>
        <end position="82"/>
    </location>
</feature>
<proteinExistence type="predicted"/>
<dbReference type="AlphaFoldDB" id="A0A9D1S915"/>
<keyword evidence="1" id="KW-0472">Membrane</keyword>
<evidence type="ECO:0000313" key="2">
    <source>
        <dbReference type="EMBL" id="HIU51754.1"/>
    </source>
</evidence>
<dbReference type="InterPro" id="IPR025470">
    <property type="entry name" value="DUF4321"/>
</dbReference>
<evidence type="ECO:0000256" key="1">
    <source>
        <dbReference type="SAM" id="Phobius"/>
    </source>
</evidence>
<evidence type="ECO:0000313" key="3">
    <source>
        <dbReference type="Proteomes" id="UP000824093"/>
    </source>
</evidence>
<organism evidence="2 3">
    <name type="scientific">Candidatus Merdicola faecigallinarum</name>
    <dbReference type="NCBI Taxonomy" id="2840862"/>
    <lineage>
        <taxon>Bacteria</taxon>
        <taxon>Bacillati</taxon>
        <taxon>Bacillota</taxon>
        <taxon>Clostridia</taxon>
        <taxon>Candidatus Merdicola</taxon>
    </lineage>
</organism>
<comment type="caution">
    <text evidence="2">The sequence shown here is derived from an EMBL/GenBank/DDBJ whole genome shotgun (WGS) entry which is preliminary data.</text>
</comment>
<keyword evidence="1" id="KW-1133">Transmembrane helix</keyword>
<feature type="transmembrane region" description="Helical" evidence="1">
    <location>
        <begin position="7"/>
        <end position="26"/>
    </location>
</feature>
<accession>A0A9D1S915</accession>
<sequence length="85" mass="9365">MATKDKNIWILIVFILSGLVIGGLLGELAKQVDFLWWLGYGESFGLNSPISLDLSIVTITFGLMFKVNIASIIGMAIAIFIYKKI</sequence>
<name>A0A9D1S915_9FIRM</name>
<dbReference type="Pfam" id="PF14209">
    <property type="entry name" value="DUF4321"/>
    <property type="match status" value="1"/>
</dbReference>
<dbReference type="EMBL" id="DVNH01000026">
    <property type="protein sequence ID" value="HIU51754.1"/>
    <property type="molecule type" value="Genomic_DNA"/>
</dbReference>
<reference evidence="2" key="1">
    <citation type="submission" date="2020-10" db="EMBL/GenBank/DDBJ databases">
        <authorList>
            <person name="Gilroy R."/>
        </authorList>
    </citation>
    <scope>NUCLEOTIDE SEQUENCE</scope>
    <source>
        <strain evidence="2">CHK195-15760</strain>
    </source>
</reference>
<keyword evidence="1" id="KW-0812">Transmembrane</keyword>
<reference evidence="2" key="2">
    <citation type="journal article" date="2021" name="PeerJ">
        <title>Extensive microbial diversity within the chicken gut microbiome revealed by metagenomics and culture.</title>
        <authorList>
            <person name="Gilroy R."/>
            <person name="Ravi A."/>
            <person name="Getino M."/>
            <person name="Pursley I."/>
            <person name="Horton D.L."/>
            <person name="Alikhan N.F."/>
            <person name="Baker D."/>
            <person name="Gharbi K."/>
            <person name="Hall N."/>
            <person name="Watson M."/>
            <person name="Adriaenssens E.M."/>
            <person name="Foster-Nyarko E."/>
            <person name="Jarju S."/>
            <person name="Secka A."/>
            <person name="Antonio M."/>
            <person name="Oren A."/>
            <person name="Chaudhuri R.R."/>
            <person name="La Ragione R."/>
            <person name="Hildebrand F."/>
            <person name="Pallen M.J."/>
        </authorList>
    </citation>
    <scope>NUCLEOTIDE SEQUENCE</scope>
    <source>
        <strain evidence="2">CHK195-15760</strain>
    </source>
</reference>
<gene>
    <name evidence="2" type="ORF">IAB70_03925</name>
</gene>